<dbReference type="PROSITE" id="PS50112">
    <property type="entry name" value="PAS"/>
    <property type="match status" value="1"/>
</dbReference>
<dbReference type="Gene3D" id="3.30.450.20">
    <property type="entry name" value="PAS domain"/>
    <property type="match status" value="1"/>
</dbReference>
<keyword evidence="4" id="KW-0808">Transferase</keyword>
<dbReference type="EC" id="2.7.13.3" evidence="2"/>
<evidence type="ECO:0000256" key="4">
    <source>
        <dbReference type="ARBA" id="ARBA00022679"/>
    </source>
</evidence>
<dbReference type="AlphaFoldDB" id="F0S9M6"/>
<evidence type="ECO:0000256" key="1">
    <source>
        <dbReference type="ARBA" id="ARBA00000085"/>
    </source>
</evidence>
<keyword evidence="6" id="KW-0902">Two-component regulatory system</keyword>
<dbReference type="SUPFAM" id="SSF55874">
    <property type="entry name" value="ATPase domain of HSP90 chaperone/DNA topoisomerase II/histidine kinase"/>
    <property type="match status" value="1"/>
</dbReference>
<evidence type="ECO:0000256" key="6">
    <source>
        <dbReference type="ARBA" id="ARBA00023012"/>
    </source>
</evidence>
<dbReference type="PROSITE" id="PS50109">
    <property type="entry name" value="HIS_KIN"/>
    <property type="match status" value="1"/>
</dbReference>
<dbReference type="SUPFAM" id="SSF47384">
    <property type="entry name" value="Homodimeric domain of signal transducing histidine kinase"/>
    <property type="match status" value="1"/>
</dbReference>
<dbReference type="SUPFAM" id="SSF55785">
    <property type="entry name" value="PYP-like sensor domain (PAS domain)"/>
    <property type="match status" value="1"/>
</dbReference>
<dbReference type="SMART" id="SM00387">
    <property type="entry name" value="HATPase_c"/>
    <property type="match status" value="1"/>
</dbReference>
<comment type="catalytic activity">
    <reaction evidence="1">
        <text>ATP + protein L-histidine = ADP + protein N-phospho-L-histidine.</text>
        <dbReference type="EC" id="2.7.13.3"/>
    </reaction>
</comment>
<feature type="domain" description="Histidine kinase" evidence="7">
    <location>
        <begin position="302"/>
        <end position="513"/>
    </location>
</feature>
<dbReference type="SMART" id="SM00388">
    <property type="entry name" value="HisKA"/>
    <property type="match status" value="1"/>
</dbReference>
<gene>
    <name evidence="9" type="ordered locus">Pedsa_0810</name>
</gene>
<dbReference type="OrthoDB" id="9808408at2"/>
<dbReference type="Pfam" id="PF00512">
    <property type="entry name" value="HisKA"/>
    <property type="match status" value="1"/>
</dbReference>
<sequence length="513" mass="58798">MKNIIEKKLGLPYKYLPFGVAVINTNDDLIYINPFLAEIIGLNEIIFPQTNFCSFLPKETRNNYLNFKTNFVSGKGNKKSSIIIQIFANNQHYGQTHSFQLSLGEEDLEGKVKLVLFLIPLNQNEISPPLLNINEETDHSDNPISFNDYLSKDLLPKIWNHSDNLLFIFDKNGFVKYLNPAAEEKTGYTLSEVQIKENRIFIFEEKQKIKFNERTVDTAITDFQPLKNNVEYLEKRADILLVKKDGSKLSIALTVIKLSPDEGYREHCYLGIAEFIENEKILKQELFKQQELLTTQTRFISVASHELRTPLNIVLSSATLISKYLEVEQTDQIDLHVDRIVSSVQLITGLLNDFLTIRKIEENQIKTNICFFNIKGHITSIISELKYLLKEEQNLDYKHMGASCVNLDPVLLRHIVVNMISNAIKYSRSDGRIEILSINNNGNLELVFKDDGIGISETDQKHLFERFFRGSNALHTKGTGLGLNIVYNYIKLMKGNISVESELNKGTSFKIKF</sequence>
<dbReference type="PRINTS" id="PR00344">
    <property type="entry name" value="BCTRLSENSOR"/>
</dbReference>
<dbReference type="InterPro" id="IPR003594">
    <property type="entry name" value="HATPase_dom"/>
</dbReference>
<dbReference type="InterPro" id="IPR036097">
    <property type="entry name" value="HisK_dim/P_sf"/>
</dbReference>
<dbReference type="InterPro" id="IPR005467">
    <property type="entry name" value="His_kinase_dom"/>
</dbReference>
<dbReference type="InterPro" id="IPR000014">
    <property type="entry name" value="PAS"/>
</dbReference>
<dbReference type="PANTHER" id="PTHR43711">
    <property type="entry name" value="TWO-COMPONENT HISTIDINE KINASE"/>
    <property type="match status" value="1"/>
</dbReference>
<dbReference type="RefSeq" id="WP_013631882.1">
    <property type="nucleotide sequence ID" value="NC_015177.1"/>
</dbReference>
<keyword evidence="10" id="KW-1185">Reference proteome</keyword>
<dbReference type="Proteomes" id="UP000000310">
    <property type="component" value="Chromosome"/>
</dbReference>
<dbReference type="Gene3D" id="1.10.287.130">
    <property type="match status" value="1"/>
</dbReference>
<keyword evidence="5 9" id="KW-0418">Kinase</keyword>
<dbReference type="STRING" id="762903.Pedsa_0810"/>
<dbReference type="EMBL" id="CP002545">
    <property type="protein sequence ID" value="ADY51382.1"/>
    <property type="molecule type" value="Genomic_DNA"/>
</dbReference>
<dbReference type="GO" id="GO:0000155">
    <property type="term" value="F:phosphorelay sensor kinase activity"/>
    <property type="evidence" value="ECO:0007669"/>
    <property type="project" value="InterPro"/>
</dbReference>
<dbReference type="PANTHER" id="PTHR43711:SF26">
    <property type="entry name" value="SENSOR HISTIDINE KINASE RCSC"/>
    <property type="match status" value="1"/>
</dbReference>
<evidence type="ECO:0000313" key="9">
    <source>
        <dbReference type="EMBL" id="ADY51382.1"/>
    </source>
</evidence>
<evidence type="ECO:0000256" key="5">
    <source>
        <dbReference type="ARBA" id="ARBA00022777"/>
    </source>
</evidence>
<protein>
    <recommendedName>
        <fullName evidence="2">histidine kinase</fullName>
        <ecNumber evidence="2">2.7.13.3</ecNumber>
    </recommendedName>
</protein>
<dbReference type="Pfam" id="PF13188">
    <property type="entry name" value="PAS_8"/>
    <property type="match status" value="1"/>
</dbReference>
<reference evidence="10" key="2">
    <citation type="submission" date="2011-02" db="EMBL/GenBank/DDBJ databases">
        <title>The complete genome of Pedobacter saltans DSM 12145.</title>
        <authorList>
            <consortium name="US DOE Joint Genome Institute (JGI-PGF)"/>
            <person name="Lucas S."/>
            <person name="Copeland A."/>
            <person name="Lapidus A."/>
            <person name="Bruce D."/>
            <person name="Goodwin L."/>
            <person name="Pitluck S."/>
            <person name="Kyrpides N."/>
            <person name="Mavromatis K."/>
            <person name="Pagani I."/>
            <person name="Ivanova N."/>
            <person name="Ovchinnikova G."/>
            <person name="Lu M."/>
            <person name="Detter J.C."/>
            <person name="Han C."/>
            <person name="Land M."/>
            <person name="Hauser L."/>
            <person name="Markowitz V."/>
            <person name="Cheng J.-F."/>
            <person name="Hugenholtz P."/>
            <person name="Woyke T."/>
            <person name="Wu D."/>
            <person name="Tindall B."/>
            <person name="Pomrenke H.G."/>
            <person name="Brambilla E."/>
            <person name="Klenk H.-P."/>
            <person name="Eisen J.A."/>
        </authorList>
    </citation>
    <scope>NUCLEOTIDE SEQUENCE [LARGE SCALE GENOMIC DNA]</scope>
    <source>
        <strain evidence="10">ATCC 51119 / DSM 12145 / JCM 21818 / LMG 10337 / NBRC 100064 / NCIMB 13643</strain>
    </source>
</reference>
<dbReference type="InterPro" id="IPR003661">
    <property type="entry name" value="HisK_dim/P_dom"/>
</dbReference>
<evidence type="ECO:0000256" key="3">
    <source>
        <dbReference type="ARBA" id="ARBA00022553"/>
    </source>
</evidence>
<name>F0S9M6_PSESL</name>
<proteinExistence type="predicted"/>
<evidence type="ECO:0000313" key="10">
    <source>
        <dbReference type="Proteomes" id="UP000000310"/>
    </source>
</evidence>
<dbReference type="HOGENOM" id="CLU_530875_0_0_10"/>
<dbReference type="eggNOG" id="COG2205">
    <property type="taxonomic scope" value="Bacteria"/>
</dbReference>
<dbReference type="SMART" id="SM00091">
    <property type="entry name" value="PAS"/>
    <property type="match status" value="2"/>
</dbReference>
<reference evidence="9 10" key="1">
    <citation type="journal article" date="2011" name="Stand. Genomic Sci.">
        <title>Complete genome sequence of the gliding, heparinolytic Pedobacter saltans type strain (113).</title>
        <authorList>
            <person name="Liolios K."/>
            <person name="Sikorski J."/>
            <person name="Lu M."/>
            <person name="Nolan M."/>
            <person name="Lapidus A."/>
            <person name="Lucas S."/>
            <person name="Hammon N."/>
            <person name="Deshpande S."/>
            <person name="Cheng J.F."/>
            <person name="Tapia R."/>
            <person name="Han C."/>
            <person name="Goodwin L."/>
            <person name="Pitluck S."/>
            <person name="Huntemann M."/>
            <person name="Ivanova N."/>
            <person name="Pagani I."/>
            <person name="Mavromatis K."/>
            <person name="Ovchinikova G."/>
            <person name="Pati A."/>
            <person name="Chen A."/>
            <person name="Palaniappan K."/>
            <person name="Land M."/>
            <person name="Hauser L."/>
            <person name="Brambilla E.M."/>
            <person name="Kotsyurbenko O."/>
            <person name="Rohde M."/>
            <person name="Tindall B.J."/>
            <person name="Abt B."/>
            <person name="Goker M."/>
            <person name="Detter J.C."/>
            <person name="Woyke T."/>
            <person name="Bristow J."/>
            <person name="Eisen J.A."/>
            <person name="Markowitz V."/>
            <person name="Hugenholtz P."/>
            <person name="Klenk H.P."/>
            <person name="Kyrpides N.C."/>
        </authorList>
    </citation>
    <scope>NUCLEOTIDE SEQUENCE [LARGE SCALE GENOMIC DNA]</scope>
    <source>
        <strain evidence="10">ATCC 51119 / DSM 12145 / JCM 21818 / LMG 10337 / NBRC 100064 / NCIMB 13643</strain>
    </source>
</reference>
<dbReference type="InterPro" id="IPR050736">
    <property type="entry name" value="Sensor_HK_Regulatory"/>
</dbReference>
<dbReference type="CDD" id="cd00082">
    <property type="entry name" value="HisKA"/>
    <property type="match status" value="1"/>
</dbReference>
<evidence type="ECO:0000256" key="2">
    <source>
        <dbReference type="ARBA" id="ARBA00012438"/>
    </source>
</evidence>
<dbReference type="NCBIfam" id="TIGR00229">
    <property type="entry name" value="sensory_box"/>
    <property type="match status" value="1"/>
</dbReference>
<dbReference type="KEGG" id="psn:Pedsa_0810"/>
<accession>F0S9M6</accession>
<dbReference type="Gene3D" id="3.30.565.10">
    <property type="entry name" value="Histidine kinase-like ATPase, C-terminal domain"/>
    <property type="match status" value="1"/>
</dbReference>
<evidence type="ECO:0000259" key="8">
    <source>
        <dbReference type="PROSITE" id="PS50112"/>
    </source>
</evidence>
<organism evidence="9 10">
    <name type="scientific">Pseudopedobacter saltans (strain ATCC 51119 / DSM 12145 / JCM 21818 / CCUG 39354 / LMG 10337 / NBRC 100064 / NCIMB 13643)</name>
    <name type="common">Pedobacter saltans</name>
    <dbReference type="NCBI Taxonomy" id="762903"/>
    <lineage>
        <taxon>Bacteria</taxon>
        <taxon>Pseudomonadati</taxon>
        <taxon>Bacteroidota</taxon>
        <taxon>Sphingobacteriia</taxon>
        <taxon>Sphingobacteriales</taxon>
        <taxon>Sphingobacteriaceae</taxon>
        <taxon>Pseudopedobacter</taxon>
    </lineage>
</organism>
<keyword evidence="3" id="KW-0597">Phosphoprotein</keyword>
<dbReference type="InterPro" id="IPR035965">
    <property type="entry name" value="PAS-like_dom_sf"/>
</dbReference>
<feature type="domain" description="PAS" evidence="8">
    <location>
        <begin position="151"/>
        <end position="193"/>
    </location>
</feature>
<dbReference type="CDD" id="cd00075">
    <property type="entry name" value="HATPase"/>
    <property type="match status" value="1"/>
</dbReference>
<dbReference type="InterPro" id="IPR036890">
    <property type="entry name" value="HATPase_C_sf"/>
</dbReference>
<dbReference type="InterPro" id="IPR004358">
    <property type="entry name" value="Sig_transdc_His_kin-like_C"/>
</dbReference>
<evidence type="ECO:0000259" key="7">
    <source>
        <dbReference type="PROSITE" id="PS50109"/>
    </source>
</evidence>
<dbReference type="Pfam" id="PF02518">
    <property type="entry name" value="HATPase_c"/>
    <property type="match status" value="1"/>
</dbReference>